<keyword evidence="2" id="KW-1185">Reference proteome</keyword>
<reference evidence="1" key="1">
    <citation type="journal article" date="2021" name="New Phytol.">
        <title>Evolutionary innovations through gain and loss of genes in the ectomycorrhizal Boletales.</title>
        <authorList>
            <person name="Wu G."/>
            <person name="Miyauchi S."/>
            <person name="Morin E."/>
            <person name="Kuo A."/>
            <person name="Drula E."/>
            <person name="Varga T."/>
            <person name="Kohler A."/>
            <person name="Feng B."/>
            <person name="Cao Y."/>
            <person name="Lipzen A."/>
            <person name="Daum C."/>
            <person name="Hundley H."/>
            <person name="Pangilinan J."/>
            <person name="Johnson J."/>
            <person name="Barry K."/>
            <person name="LaButti K."/>
            <person name="Ng V."/>
            <person name="Ahrendt S."/>
            <person name="Min B."/>
            <person name="Choi I.G."/>
            <person name="Park H."/>
            <person name="Plett J.M."/>
            <person name="Magnuson J."/>
            <person name="Spatafora J.W."/>
            <person name="Nagy L.G."/>
            <person name="Henrissat B."/>
            <person name="Grigoriev I.V."/>
            <person name="Yang Z.L."/>
            <person name="Xu J."/>
            <person name="Martin F.M."/>
        </authorList>
    </citation>
    <scope>NUCLEOTIDE SEQUENCE</scope>
    <source>
        <strain evidence="1">ATCC 28755</strain>
    </source>
</reference>
<proteinExistence type="predicted"/>
<protein>
    <submittedName>
        <fullName evidence="1">Uncharacterized protein</fullName>
    </submittedName>
</protein>
<feature type="non-terminal residue" evidence="1">
    <location>
        <position position="1"/>
    </location>
</feature>
<accession>A0ACB7ZTF3</accession>
<name>A0ACB7ZTF3_9AGAM</name>
<dbReference type="EMBL" id="MU268660">
    <property type="protein sequence ID" value="KAH7903993.1"/>
    <property type="molecule type" value="Genomic_DNA"/>
</dbReference>
<sequence length="158" mass="17287">AGQVSAGHSRNATRHTESRRAPDAGWSSRVPDAGWSSRQPQGTANNPPGPSKGKGKGKAEDLSSDSDLKPKSKAARRRNRWFAPNTTYDEGWSTDEDERNLNRMLGPSWTSRPGVVAPYDEPPPQGEPPTDMMVDEDPRGPSHTNTNPPSQRINFVDD</sequence>
<comment type="caution">
    <text evidence="1">The sequence shown here is derived from an EMBL/GenBank/DDBJ whole genome shotgun (WGS) entry which is preliminary data.</text>
</comment>
<gene>
    <name evidence="1" type="ORF">BJ138DRAFT_1119849</name>
</gene>
<dbReference type="Proteomes" id="UP000790377">
    <property type="component" value="Unassembled WGS sequence"/>
</dbReference>
<evidence type="ECO:0000313" key="1">
    <source>
        <dbReference type="EMBL" id="KAH7903993.1"/>
    </source>
</evidence>
<organism evidence="1 2">
    <name type="scientific">Hygrophoropsis aurantiaca</name>
    <dbReference type="NCBI Taxonomy" id="72124"/>
    <lineage>
        <taxon>Eukaryota</taxon>
        <taxon>Fungi</taxon>
        <taxon>Dikarya</taxon>
        <taxon>Basidiomycota</taxon>
        <taxon>Agaricomycotina</taxon>
        <taxon>Agaricomycetes</taxon>
        <taxon>Agaricomycetidae</taxon>
        <taxon>Boletales</taxon>
        <taxon>Coniophorineae</taxon>
        <taxon>Hygrophoropsidaceae</taxon>
        <taxon>Hygrophoropsis</taxon>
    </lineage>
</organism>
<evidence type="ECO:0000313" key="2">
    <source>
        <dbReference type="Proteomes" id="UP000790377"/>
    </source>
</evidence>